<gene>
    <name evidence="4" type="ORF">OCGS_1680</name>
</gene>
<keyword evidence="5" id="KW-1185">Reference proteome</keyword>
<dbReference type="STRING" id="1231392.OCGS_1680"/>
<dbReference type="InterPro" id="IPR016181">
    <property type="entry name" value="Acyl_CoA_acyltransferase"/>
</dbReference>
<dbReference type="Gene3D" id="3.40.630.30">
    <property type="match status" value="1"/>
</dbReference>
<keyword evidence="1 4" id="KW-0808">Transferase</keyword>
<dbReference type="AlphaFoldDB" id="K2HMW4"/>
<name>K2HMW4_9RHOB</name>
<evidence type="ECO:0000256" key="2">
    <source>
        <dbReference type="ARBA" id="ARBA00023315"/>
    </source>
</evidence>
<evidence type="ECO:0000256" key="1">
    <source>
        <dbReference type="ARBA" id="ARBA00022679"/>
    </source>
</evidence>
<dbReference type="EMBL" id="AMGO01000036">
    <property type="protein sequence ID" value="EKE44164.1"/>
    <property type="molecule type" value="Genomic_DNA"/>
</dbReference>
<dbReference type="RefSeq" id="WP_007426832.1">
    <property type="nucleotide sequence ID" value="NZ_AMGO01000036.1"/>
</dbReference>
<dbReference type="OrthoDB" id="9774179at2"/>
<accession>K2HMW4</accession>
<dbReference type="PANTHER" id="PTHR43877">
    <property type="entry name" value="AMINOALKYLPHOSPHONATE N-ACETYLTRANSFERASE-RELATED-RELATED"/>
    <property type="match status" value="1"/>
</dbReference>
<dbReference type="GO" id="GO:0016747">
    <property type="term" value="F:acyltransferase activity, transferring groups other than amino-acyl groups"/>
    <property type="evidence" value="ECO:0007669"/>
    <property type="project" value="InterPro"/>
</dbReference>
<evidence type="ECO:0000313" key="4">
    <source>
        <dbReference type="EMBL" id="EKE44164.1"/>
    </source>
</evidence>
<proteinExistence type="predicted"/>
<sequence length="240" mass="26853">MPIEMNALETDRFGVPCARIADPAAPLDAIDAAARAQGVRMLSTRIDVSNLPRVHALESDGFRLMDTLVYYGRSLTDWTEPAPRRPFDIRRARPQDADAVEAVARSSFKGYYGHYHADPRLDNDKADAAYVEWSGNSIRALTDRLTAAIVTVEDEIVAYATLRFNTDIQAEMVVGGVAPHHQGGGLYAAMVARSLSFMRDDGATEFILSTQINNYAVQKVWARFGLAHRYSYYTFHKWFD</sequence>
<dbReference type="eggNOG" id="COG0456">
    <property type="taxonomic scope" value="Bacteria"/>
</dbReference>
<dbReference type="PANTHER" id="PTHR43877:SF2">
    <property type="entry name" value="AMINOALKYLPHOSPHONATE N-ACETYLTRANSFERASE-RELATED"/>
    <property type="match status" value="1"/>
</dbReference>
<dbReference type="InterPro" id="IPR050832">
    <property type="entry name" value="Bact_Acetyltransf"/>
</dbReference>
<keyword evidence="2" id="KW-0012">Acyltransferase</keyword>
<evidence type="ECO:0000313" key="5">
    <source>
        <dbReference type="Proteomes" id="UP000006765"/>
    </source>
</evidence>
<organism evidence="4 5">
    <name type="scientific">Oceaniovalibus guishaninsula JLT2003</name>
    <dbReference type="NCBI Taxonomy" id="1231392"/>
    <lineage>
        <taxon>Bacteria</taxon>
        <taxon>Pseudomonadati</taxon>
        <taxon>Pseudomonadota</taxon>
        <taxon>Alphaproteobacteria</taxon>
        <taxon>Rhodobacterales</taxon>
        <taxon>Roseobacteraceae</taxon>
        <taxon>Oceaniovalibus</taxon>
    </lineage>
</organism>
<dbReference type="Proteomes" id="UP000006765">
    <property type="component" value="Unassembled WGS sequence"/>
</dbReference>
<feature type="domain" description="N-acetyltransferase" evidence="3">
    <location>
        <begin position="87"/>
        <end position="240"/>
    </location>
</feature>
<dbReference type="InterPro" id="IPR000182">
    <property type="entry name" value="GNAT_dom"/>
</dbReference>
<dbReference type="CDD" id="cd04301">
    <property type="entry name" value="NAT_SF"/>
    <property type="match status" value="1"/>
</dbReference>
<reference evidence="4 5" key="1">
    <citation type="journal article" date="2012" name="J. Bacteriol.">
        <title>Draft Genome Sequence of Oceaniovalibus guishaninsula JLT2003T.</title>
        <authorList>
            <person name="Tang K."/>
            <person name="Liu K."/>
            <person name="Jiao N."/>
        </authorList>
    </citation>
    <scope>NUCLEOTIDE SEQUENCE [LARGE SCALE GENOMIC DNA]</scope>
    <source>
        <strain evidence="4 5">JLT2003</strain>
    </source>
</reference>
<protein>
    <submittedName>
        <fullName evidence="4">GCN5-like N-acetyltransferase</fullName>
    </submittedName>
</protein>
<dbReference type="Pfam" id="PF00583">
    <property type="entry name" value="Acetyltransf_1"/>
    <property type="match status" value="1"/>
</dbReference>
<dbReference type="SUPFAM" id="SSF55729">
    <property type="entry name" value="Acyl-CoA N-acyltransferases (Nat)"/>
    <property type="match status" value="1"/>
</dbReference>
<evidence type="ECO:0000259" key="3">
    <source>
        <dbReference type="PROSITE" id="PS51186"/>
    </source>
</evidence>
<comment type="caution">
    <text evidence="4">The sequence shown here is derived from an EMBL/GenBank/DDBJ whole genome shotgun (WGS) entry which is preliminary data.</text>
</comment>
<dbReference type="PROSITE" id="PS51186">
    <property type="entry name" value="GNAT"/>
    <property type="match status" value="1"/>
</dbReference>